<dbReference type="Proteomes" id="UP000316612">
    <property type="component" value="Unassembled WGS sequence"/>
</dbReference>
<keyword evidence="2" id="KW-0521">NADP</keyword>
<accession>A0A4Y4DP53</accession>
<dbReference type="OrthoDB" id="5243299at2"/>
<dbReference type="Gene3D" id="3.40.430.10">
    <property type="entry name" value="Dihydrofolate Reductase, subunit A"/>
    <property type="match status" value="1"/>
</dbReference>
<proteinExistence type="predicted"/>
<organism evidence="5 6">
    <name type="scientific">Glutamicibacter uratoxydans</name>
    <name type="common">Arthrobacter uratoxydans</name>
    <dbReference type="NCBI Taxonomy" id="43667"/>
    <lineage>
        <taxon>Bacteria</taxon>
        <taxon>Bacillati</taxon>
        <taxon>Actinomycetota</taxon>
        <taxon>Actinomycetes</taxon>
        <taxon>Micrococcales</taxon>
        <taxon>Micrococcaceae</taxon>
        <taxon>Glutamicibacter</taxon>
    </lineage>
</organism>
<dbReference type="GO" id="GO:0009231">
    <property type="term" value="P:riboflavin biosynthetic process"/>
    <property type="evidence" value="ECO:0007669"/>
    <property type="project" value="InterPro"/>
</dbReference>
<evidence type="ECO:0000313" key="5">
    <source>
        <dbReference type="EMBL" id="GED07092.1"/>
    </source>
</evidence>
<dbReference type="InterPro" id="IPR050765">
    <property type="entry name" value="Riboflavin_Biosynth_HTPR"/>
</dbReference>
<keyword evidence="6" id="KW-1185">Reference proteome</keyword>
<keyword evidence="3" id="KW-0560">Oxidoreductase</keyword>
<evidence type="ECO:0000256" key="2">
    <source>
        <dbReference type="ARBA" id="ARBA00022857"/>
    </source>
</evidence>
<protein>
    <submittedName>
        <fullName evidence="5">5-amino-6-(5-phosphoribosylamino)uracil reductase</fullName>
    </submittedName>
</protein>
<dbReference type="SUPFAM" id="SSF53597">
    <property type="entry name" value="Dihydrofolate reductase-like"/>
    <property type="match status" value="1"/>
</dbReference>
<dbReference type="PANTHER" id="PTHR38011">
    <property type="entry name" value="DIHYDROFOLATE REDUCTASE FAMILY PROTEIN (AFU_ORTHOLOGUE AFUA_8G06820)"/>
    <property type="match status" value="1"/>
</dbReference>
<name>A0A4Y4DP53_GLUUR</name>
<dbReference type="InterPro" id="IPR024072">
    <property type="entry name" value="DHFR-like_dom_sf"/>
</dbReference>
<evidence type="ECO:0000313" key="6">
    <source>
        <dbReference type="Proteomes" id="UP000316612"/>
    </source>
</evidence>
<evidence type="ECO:0000256" key="3">
    <source>
        <dbReference type="ARBA" id="ARBA00023002"/>
    </source>
</evidence>
<dbReference type="GO" id="GO:0008703">
    <property type="term" value="F:5-amino-6-(5-phosphoribosylamino)uracil reductase activity"/>
    <property type="evidence" value="ECO:0007669"/>
    <property type="project" value="InterPro"/>
</dbReference>
<comment type="caution">
    <text evidence="5">The sequence shown here is derived from an EMBL/GenBank/DDBJ whole genome shotgun (WGS) entry which is preliminary data.</text>
</comment>
<dbReference type="Pfam" id="PF01872">
    <property type="entry name" value="RibD_C"/>
    <property type="match status" value="1"/>
</dbReference>
<gene>
    <name evidence="5" type="ORF">AUR04nite_26240</name>
</gene>
<evidence type="ECO:0000256" key="1">
    <source>
        <dbReference type="ARBA" id="ARBA00005104"/>
    </source>
</evidence>
<dbReference type="InterPro" id="IPR002734">
    <property type="entry name" value="RibDG_C"/>
</dbReference>
<evidence type="ECO:0000259" key="4">
    <source>
        <dbReference type="Pfam" id="PF01872"/>
    </source>
</evidence>
<reference evidence="5 6" key="1">
    <citation type="submission" date="2019-06" db="EMBL/GenBank/DDBJ databases">
        <title>Whole genome shotgun sequence of Glutamicibacter uratoxydans NBRC 15515.</title>
        <authorList>
            <person name="Hosoyama A."/>
            <person name="Uohara A."/>
            <person name="Ohji S."/>
            <person name="Ichikawa N."/>
        </authorList>
    </citation>
    <scope>NUCLEOTIDE SEQUENCE [LARGE SCALE GENOMIC DNA]</scope>
    <source>
        <strain evidence="5 6">NBRC 15515</strain>
    </source>
</reference>
<sequence length="245" mass="26506">MRALLPEAREAVSDEYLLERYDSKQRPFIRFNFVSSVDGSAQLNGLSGALGTEADHRVFTLLRRLAQVVLVGSGTVHAEGYEGPLVSDADRAWRTSHGLAADPVLAIVSRSLSLGPDMAVLNQSPAPVLLFCAEPVNEQVRASYPQNVQIIQVGQASGGADPAQVVQELTARGLDFIHAEGGPRLFGQFAAAGQLDSLCLSYSPVLASGQGSRICVAQHEQQLKLRLHTLLEKESMLLCDYRVQR</sequence>
<dbReference type="AlphaFoldDB" id="A0A4Y4DP53"/>
<feature type="domain" description="Bacterial bifunctional deaminase-reductase C-terminal" evidence="4">
    <location>
        <begin position="27"/>
        <end position="229"/>
    </location>
</feature>
<dbReference type="PANTHER" id="PTHR38011:SF7">
    <property type="entry name" value="2,5-DIAMINO-6-RIBOSYLAMINO-4(3H)-PYRIMIDINONE 5'-PHOSPHATE REDUCTASE"/>
    <property type="match status" value="1"/>
</dbReference>
<comment type="pathway">
    <text evidence="1">Cofactor biosynthesis; riboflavin biosynthesis.</text>
</comment>
<dbReference type="EMBL" id="BJNY01000015">
    <property type="protein sequence ID" value="GED07092.1"/>
    <property type="molecule type" value="Genomic_DNA"/>
</dbReference>
<dbReference type="RefSeq" id="WP_141365826.1">
    <property type="nucleotide sequence ID" value="NZ_BAAAJL010000010.1"/>
</dbReference>